<dbReference type="EMBL" id="AHZU02001756">
    <property type="protein sequence ID" value="KFG29288.1"/>
    <property type="molecule type" value="Genomic_DNA"/>
</dbReference>
<evidence type="ECO:0000256" key="1">
    <source>
        <dbReference type="SAM" id="MobiDB-lite"/>
    </source>
</evidence>
<comment type="caution">
    <text evidence="2">The sequence shown here is derived from an EMBL/GenBank/DDBJ whole genome shotgun (WGS) entry which is preliminary data.</text>
</comment>
<dbReference type="OrthoDB" id="10405786at2759"/>
<organism evidence="2 3">
    <name type="scientific">Toxoplasma gondii GAB2-2007-GAL-DOM2</name>
    <dbReference type="NCBI Taxonomy" id="1130820"/>
    <lineage>
        <taxon>Eukaryota</taxon>
        <taxon>Sar</taxon>
        <taxon>Alveolata</taxon>
        <taxon>Apicomplexa</taxon>
        <taxon>Conoidasida</taxon>
        <taxon>Coccidia</taxon>
        <taxon>Eucoccidiorida</taxon>
        <taxon>Eimeriorina</taxon>
        <taxon>Sarcocystidae</taxon>
        <taxon>Toxoplasma</taxon>
    </lineage>
</organism>
<dbReference type="Proteomes" id="UP000028837">
    <property type="component" value="Unassembled WGS sequence"/>
</dbReference>
<proteinExistence type="predicted"/>
<feature type="region of interest" description="Disordered" evidence="1">
    <location>
        <begin position="109"/>
        <end position="131"/>
    </location>
</feature>
<sequence>MRHESGISRRTHLTVSSYRQVRLRGHDRWASFHRRRNKRNTLDSTMFLLLEREQTLCLTGIGWPAYSVTENEDRGIQRTERLLTSPPMLYLCHLTDQRSYSFFLLNGRRPSTRTQQGDKSRSHSPPTQDIHDVCCMSQMGRNAMTRSVIVQKIAIHDCPQDRTL</sequence>
<protein>
    <submittedName>
        <fullName evidence="2">Uncharacterized protein</fullName>
    </submittedName>
</protein>
<evidence type="ECO:0000313" key="3">
    <source>
        <dbReference type="Proteomes" id="UP000028837"/>
    </source>
</evidence>
<accession>A0A086JAX0</accession>
<dbReference type="VEuPathDB" id="ToxoDB:TGDOM2_317820"/>
<name>A0A086JAX0_TOXGO</name>
<gene>
    <name evidence="2" type="ORF">TGDOM2_317820</name>
</gene>
<dbReference type="AlphaFoldDB" id="A0A086JAX0"/>
<reference evidence="2 3" key="1">
    <citation type="submission" date="2014-02" db="EMBL/GenBank/DDBJ databases">
        <authorList>
            <person name="Sibley D."/>
            <person name="Venepally P."/>
            <person name="Karamycheva S."/>
            <person name="Hadjithomas M."/>
            <person name="Khan A."/>
            <person name="Brunk B."/>
            <person name="Roos D."/>
            <person name="Caler E."/>
            <person name="Lorenzi H."/>
        </authorList>
    </citation>
    <scope>NUCLEOTIDE SEQUENCE [LARGE SCALE GENOMIC DNA]</scope>
    <source>
        <strain evidence="2 3">GAB2-2007-GAL-DOM2</strain>
    </source>
</reference>
<evidence type="ECO:0000313" key="2">
    <source>
        <dbReference type="EMBL" id="KFG29288.1"/>
    </source>
</evidence>